<proteinExistence type="predicted"/>
<feature type="compositionally biased region" description="Basic and acidic residues" evidence="1">
    <location>
        <begin position="1"/>
        <end position="10"/>
    </location>
</feature>
<keyword evidence="3" id="KW-1185">Reference proteome</keyword>
<dbReference type="Proteomes" id="UP000780801">
    <property type="component" value="Unassembled WGS sequence"/>
</dbReference>
<dbReference type="AlphaFoldDB" id="A0A9P6KDU1"/>
<evidence type="ECO:0000313" key="2">
    <source>
        <dbReference type="EMBL" id="KAF9581246.1"/>
    </source>
</evidence>
<sequence>MADGTQEHGSAKRSAAPLCNHRQAAAQTRLSDDSDFDHDQLQLQGQDPSPSRDHDHDHTTADGATKGTRKQKAYFREQIKGGLSLTHDMLLAPIPVPQARAAAPYSPFGSLQDGKRASFSMHTPPGSTPSSFQATVMPCSDAAEVDALIRASVRPGMSSHGSDRAFFWSLGFPKLISRKAVQDIVCKPSYLLDEDEEENGELNIVAGVIFHDL</sequence>
<comment type="caution">
    <text evidence="2">The sequence shown here is derived from an EMBL/GenBank/DDBJ whole genome shotgun (WGS) entry which is preliminary data.</text>
</comment>
<dbReference type="OrthoDB" id="2438079at2759"/>
<feature type="compositionally biased region" description="Basic and acidic residues" evidence="1">
    <location>
        <begin position="50"/>
        <end position="60"/>
    </location>
</feature>
<protein>
    <submittedName>
        <fullName evidence="2">Uncharacterized protein</fullName>
    </submittedName>
</protein>
<reference evidence="2" key="1">
    <citation type="journal article" date="2020" name="Fungal Divers.">
        <title>Resolving the Mortierellaceae phylogeny through synthesis of multi-gene phylogenetics and phylogenomics.</title>
        <authorList>
            <person name="Vandepol N."/>
            <person name="Liber J."/>
            <person name="Desiro A."/>
            <person name="Na H."/>
            <person name="Kennedy M."/>
            <person name="Barry K."/>
            <person name="Grigoriev I.V."/>
            <person name="Miller A.N."/>
            <person name="O'Donnell K."/>
            <person name="Stajich J.E."/>
            <person name="Bonito G."/>
        </authorList>
    </citation>
    <scope>NUCLEOTIDE SEQUENCE</scope>
    <source>
        <strain evidence="2">KOD1015</strain>
    </source>
</reference>
<dbReference type="EMBL" id="JAABOA010001594">
    <property type="protein sequence ID" value="KAF9581246.1"/>
    <property type="molecule type" value="Genomic_DNA"/>
</dbReference>
<name>A0A9P6KDU1_9FUNG</name>
<evidence type="ECO:0000256" key="1">
    <source>
        <dbReference type="SAM" id="MobiDB-lite"/>
    </source>
</evidence>
<feature type="region of interest" description="Disordered" evidence="1">
    <location>
        <begin position="1"/>
        <end position="70"/>
    </location>
</feature>
<gene>
    <name evidence="2" type="ORF">BGW38_001800</name>
</gene>
<evidence type="ECO:0000313" key="3">
    <source>
        <dbReference type="Proteomes" id="UP000780801"/>
    </source>
</evidence>
<organism evidence="2 3">
    <name type="scientific">Lunasporangiospora selenospora</name>
    <dbReference type="NCBI Taxonomy" id="979761"/>
    <lineage>
        <taxon>Eukaryota</taxon>
        <taxon>Fungi</taxon>
        <taxon>Fungi incertae sedis</taxon>
        <taxon>Mucoromycota</taxon>
        <taxon>Mortierellomycotina</taxon>
        <taxon>Mortierellomycetes</taxon>
        <taxon>Mortierellales</taxon>
        <taxon>Mortierellaceae</taxon>
        <taxon>Lunasporangiospora</taxon>
    </lineage>
</organism>
<accession>A0A9P6KDU1</accession>